<reference evidence="2 3" key="1">
    <citation type="submission" date="2018-09" db="EMBL/GenBank/DDBJ databases">
        <authorList>
            <person name="Zhu H."/>
        </authorList>
    </citation>
    <scope>NUCLEOTIDE SEQUENCE [LARGE SCALE GENOMIC DNA]</scope>
    <source>
        <strain evidence="2 3">K1S02-6</strain>
    </source>
</reference>
<evidence type="ECO:0000256" key="1">
    <source>
        <dbReference type="SAM" id="SignalP"/>
    </source>
</evidence>
<accession>A0A418XPE7</accession>
<sequence>MRSRLTRRLGALAIFTTLLATPALQAAEPAALNGAEQARFLSELKRFYKTTDERKALLAHSNELLNRYAVRAAYQVGQSNRHDLVYQLNVSGPGELMVHEQTRAAQGMALVVRNQRLSVFGLDPYIRYDCPLTGQVCVLMNPADGGPWLSIRRDHDGAAELAKALSFLLRNLQKG</sequence>
<evidence type="ECO:0000313" key="3">
    <source>
        <dbReference type="Proteomes" id="UP000284021"/>
    </source>
</evidence>
<dbReference type="AlphaFoldDB" id="A0A418XPE7"/>
<dbReference type="EMBL" id="QYUR01000002">
    <property type="protein sequence ID" value="RJG14373.1"/>
    <property type="molecule type" value="Genomic_DNA"/>
</dbReference>
<organism evidence="2 3">
    <name type="scientific">Pseudomonas cavernicola</name>
    <dbReference type="NCBI Taxonomy" id="2320866"/>
    <lineage>
        <taxon>Bacteria</taxon>
        <taxon>Pseudomonadati</taxon>
        <taxon>Pseudomonadota</taxon>
        <taxon>Gammaproteobacteria</taxon>
        <taxon>Pseudomonadales</taxon>
        <taxon>Pseudomonadaceae</taxon>
        <taxon>Pseudomonas</taxon>
    </lineage>
</organism>
<name>A0A418XPE7_9PSED</name>
<keyword evidence="1" id="KW-0732">Signal</keyword>
<dbReference type="Proteomes" id="UP000284021">
    <property type="component" value="Unassembled WGS sequence"/>
</dbReference>
<feature type="signal peptide" evidence="1">
    <location>
        <begin position="1"/>
        <end position="26"/>
    </location>
</feature>
<protein>
    <submittedName>
        <fullName evidence="2">Uncharacterized protein</fullName>
    </submittedName>
</protein>
<comment type="caution">
    <text evidence="2">The sequence shown here is derived from an EMBL/GenBank/DDBJ whole genome shotgun (WGS) entry which is preliminary data.</text>
</comment>
<keyword evidence="3" id="KW-1185">Reference proteome</keyword>
<feature type="chain" id="PRO_5019156723" evidence="1">
    <location>
        <begin position="27"/>
        <end position="175"/>
    </location>
</feature>
<gene>
    <name evidence="2" type="ORF">D3879_07905</name>
</gene>
<dbReference type="OrthoDB" id="6357069at2"/>
<dbReference type="RefSeq" id="WP_119954924.1">
    <property type="nucleotide sequence ID" value="NZ_QYUR01000002.1"/>
</dbReference>
<evidence type="ECO:0000313" key="2">
    <source>
        <dbReference type="EMBL" id="RJG14373.1"/>
    </source>
</evidence>
<proteinExistence type="predicted"/>